<dbReference type="InterPro" id="IPR058240">
    <property type="entry name" value="rSAM_sf"/>
</dbReference>
<dbReference type="EMBL" id="FORI01000002">
    <property type="protein sequence ID" value="SFI51417.1"/>
    <property type="molecule type" value="Genomic_DNA"/>
</dbReference>
<dbReference type="Gene3D" id="3.80.30.20">
    <property type="entry name" value="tm_1862 like domain"/>
    <property type="match status" value="1"/>
</dbReference>
<organism evidence="4 5">
    <name type="scientific">Treponema bryantii</name>
    <dbReference type="NCBI Taxonomy" id="163"/>
    <lineage>
        <taxon>Bacteria</taxon>
        <taxon>Pseudomonadati</taxon>
        <taxon>Spirochaetota</taxon>
        <taxon>Spirochaetia</taxon>
        <taxon>Spirochaetales</taxon>
        <taxon>Treponemataceae</taxon>
        <taxon>Treponema</taxon>
    </lineage>
</organism>
<keyword evidence="2" id="KW-0408">Iron</keyword>
<dbReference type="InterPro" id="IPR006638">
    <property type="entry name" value="Elp3/MiaA/NifB-like_rSAM"/>
</dbReference>
<dbReference type="InterPro" id="IPR007197">
    <property type="entry name" value="rSAM"/>
</dbReference>
<keyword evidence="2" id="KW-0143">Chaperone</keyword>
<dbReference type="GO" id="GO:0046872">
    <property type="term" value="F:metal ion binding"/>
    <property type="evidence" value="ECO:0007669"/>
    <property type="project" value="UniProtKB-UniRule"/>
</dbReference>
<dbReference type="InterPro" id="IPR034505">
    <property type="entry name" value="Coproporphyrinogen-III_oxidase"/>
</dbReference>
<dbReference type="GO" id="GO:0004109">
    <property type="term" value="F:coproporphyrinogen oxidase activity"/>
    <property type="evidence" value="ECO:0007669"/>
    <property type="project" value="InterPro"/>
</dbReference>
<dbReference type="SFLD" id="SFLDG01065">
    <property type="entry name" value="anaerobic_coproporphyrinogen-I"/>
    <property type="match status" value="1"/>
</dbReference>
<dbReference type="Proteomes" id="UP000182737">
    <property type="component" value="Unassembled WGS sequence"/>
</dbReference>
<dbReference type="RefSeq" id="WP_074930516.1">
    <property type="nucleotide sequence ID" value="NZ_FORI01000002.1"/>
</dbReference>
<dbReference type="SFLD" id="SFLDS00029">
    <property type="entry name" value="Radical_SAM"/>
    <property type="match status" value="1"/>
</dbReference>
<gene>
    <name evidence="4" type="ORF">SAMN04487775_102134</name>
</gene>
<sequence length="396" mass="45326">MSLYIHIPFCISKCAYCDFFSKPYPEVYDDYIDALCNELEYRFSLYKISRLNTIYIGGGTPSLLKPHQFQKLFEKIRNCVQINTDTEITVEVNPDDVREEFLKILSGCGVNRISCGIQSMNNAALNKACRRADAETNKRALELLRDSWDGEVSLDLISGLPEDDEEALINSLTQVCSINPSHVSLYSLTIEETTPFGKQLENGTLSYDFDKADKLWLAGRDFLLTHGYQWYEVSNFCKPGKECRHNLTYWNHKNYLGAGSGATGTVYNKDGSGFRWTNTTDVDAYITYWLNAIPESKNKEVTERNRRGLPLELPQLSESIDLPTSEFEFFMMGLRKLTGISEGEFEAAFGKKLPEQFVSLFTKWEKRGLCVRRPDGRLCMSRQGILFLNRFLEELC</sequence>
<evidence type="ECO:0000259" key="3">
    <source>
        <dbReference type="PROSITE" id="PS51918"/>
    </source>
</evidence>
<reference evidence="5" key="1">
    <citation type="submission" date="2016-10" db="EMBL/GenBank/DDBJ databases">
        <authorList>
            <person name="Varghese N."/>
            <person name="Submissions S."/>
        </authorList>
    </citation>
    <scope>NUCLEOTIDE SEQUENCE [LARGE SCALE GENOMIC DNA]</scope>
    <source>
        <strain evidence="5">XBD1002</strain>
    </source>
</reference>
<keyword evidence="2" id="KW-0349">Heme</keyword>
<dbReference type="GO" id="GO:0005737">
    <property type="term" value="C:cytoplasm"/>
    <property type="evidence" value="ECO:0007669"/>
    <property type="project" value="UniProtKB-SubCell"/>
</dbReference>
<protein>
    <recommendedName>
        <fullName evidence="2">Heme chaperone HemW</fullName>
    </recommendedName>
</protein>
<comment type="subcellular location">
    <subcellularLocation>
        <location evidence="2">Cytoplasm</location>
    </subcellularLocation>
</comment>
<dbReference type="SFLD" id="SFLDF00288">
    <property type="entry name" value="HemN-like__clustered_with_nucl"/>
    <property type="match status" value="1"/>
</dbReference>
<dbReference type="GO" id="GO:0051539">
    <property type="term" value="F:4 iron, 4 sulfur cluster binding"/>
    <property type="evidence" value="ECO:0007669"/>
    <property type="project" value="UniProtKB-UniRule"/>
</dbReference>
<proteinExistence type="inferred from homology"/>
<evidence type="ECO:0000256" key="2">
    <source>
        <dbReference type="RuleBase" id="RU364116"/>
    </source>
</evidence>
<evidence type="ECO:0000313" key="4">
    <source>
        <dbReference type="EMBL" id="SFI51417.1"/>
    </source>
</evidence>
<dbReference type="PROSITE" id="PS51918">
    <property type="entry name" value="RADICAL_SAM"/>
    <property type="match status" value="1"/>
</dbReference>
<dbReference type="SUPFAM" id="SSF102114">
    <property type="entry name" value="Radical SAM enzymes"/>
    <property type="match status" value="1"/>
</dbReference>
<keyword evidence="2" id="KW-0949">S-adenosyl-L-methionine</keyword>
<dbReference type="SMART" id="SM00729">
    <property type="entry name" value="Elp3"/>
    <property type="match status" value="1"/>
</dbReference>
<dbReference type="OrthoDB" id="9808022at2"/>
<keyword evidence="5" id="KW-1185">Reference proteome</keyword>
<dbReference type="PANTHER" id="PTHR13932:SF5">
    <property type="entry name" value="RADICAL S-ADENOSYL METHIONINE DOMAIN-CONTAINING PROTEIN 1, MITOCHONDRIAL"/>
    <property type="match status" value="1"/>
</dbReference>
<comment type="similarity">
    <text evidence="1">Belongs to the anaerobic coproporphyrinogen-III oxidase family. HemW subfamily.</text>
</comment>
<dbReference type="InterPro" id="IPR023404">
    <property type="entry name" value="rSAM_horseshoe"/>
</dbReference>
<keyword evidence="2" id="KW-0004">4Fe-4S</keyword>
<dbReference type="InterPro" id="IPR004559">
    <property type="entry name" value="HemW-like"/>
</dbReference>
<dbReference type="InterPro" id="IPR010723">
    <property type="entry name" value="HemN_C"/>
</dbReference>
<keyword evidence="2" id="KW-0963">Cytoplasm</keyword>
<dbReference type="CDD" id="cd01335">
    <property type="entry name" value="Radical_SAM"/>
    <property type="match status" value="1"/>
</dbReference>
<feature type="domain" description="Radical SAM core" evidence="3">
    <location>
        <begin position="1"/>
        <end position="232"/>
    </location>
</feature>
<comment type="function">
    <text evidence="2">Probably acts as a heme chaperone, transferring heme to an unknown acceptor. Binds one molecule of heme per monomer, possibly covalently. Binds 1 [4Fe-4S] cluster. The cluster is coordinated with 3 cysteines and an exchangeable S-adenosyl-L-methionine.</text>
</comment>
<dbReference type="SFLD" id="SFLDF00562">
    <property type="entry name" value="HemN-like__clustered_with_heat"/>
    <property type="match status" value="1"/>
</dbReference>
<dbReference type="Pfam" id="PF06969">
    <property type="entry name" value="HemN_C"/>
    <property type="match status" value="1"/>
</dbReference>
<dbReference type="GO" id="GO:0006779">
    <property type="term" value="P:porphyrin-containing compound biosynthetic process"/>
    <property type="evidence" value="ECO:0007669"/>
    <property type="project" value="InterPro"/>
</dbReference>
<dbReference type="SFLD" id="SFLDG01082">
    <property type="entry name" value="B12-binding_domain_containing"/>
    <property type="match status" value="1"/>
</dbReference>
<accession>A0A1I3IU57</accession>
<evidence type="ECO:0000256" key="1">
    <source>
        <dbReference type="ARBA" id="ARBA00006100"/>
    </source>
</evidence>
<dbReference type="PANTHER" id="PTHR13932">
    <property type="entry name" value="COPROPORPHYRINIGEN III OXIDASE"/>
    <property type="match status" value="1"/>
</dbReference>
<name>A0A1I3IU57_9SPIR</name>
<keyword evidence="2" id="KW-0479">Metal-binding</keyword>
<evidence type="ECO:0000313" key="5">
    <source>
        <dbReference type="Proteomes" id="UP000182737"/>
    </source>
</evidence>
<keyword evidence="2" id="KW-0411">Iron-sulfur</keyword>
<dbReference type="Pfam" id="PF04055">
    <property type="entry name" value="Radical_SAM"/>
    <property type="match status" value="1"/>
</dbReference>
<dbReference type="NCBIfam" id="TIGR00539">
    <property type="entry name" value="hemN_rel"/>
    <property type="match status" value="1"/>
</dbReference>
<dbReference type="AlphaFoldDB" id="A0A1I3IU57"/>